<keyword evidence="2" id="KW-0472">Membrane</keyword>
<gene>
    <name evidence="4" type="ORF">FB463_001795</name>
    <name evidence="3" type="ORF">FFA01_26660</name>
</gene>
<accession>A0A7W3JIM4</accession>
<sequence length="121" mass="12804">MTAVGDATLGAAVRLLAQPQTPDATLPASTVPDVDVTPGVWGFVAIAFVAIATVLIIVDMTRRVRRTRYRGEVRERIEAERADASTDGGPDVRPEEARLGDDPRGDSPAGDDPSAGPQQRL</sequence>
<comment type="caution">
    <text evidence="4">The sequence shown here is derived from an EMBL/GenBank/DDBJ whole genome shotgun (WGS) entry which is preliminary data.</text>
</comment>
<feature type="transmembrane region" description="Helical" evidence="2">
    <location>
        <begin position="39"/>
        <end position="58"/>
    </location>
</feature>
<keyword evidence="2" id="KW-1133">Transmembrane helix</keyword>
<name>A0A7W3JIM4_9MICO</name>
<evidence type="ECO:0000313" key="6">
    <source>
        <dbReference type="Proteomes" id="UP000522688"/>
    </source>
</evidence>
<dbReference type="RefSeq" id="WP_182501143.1">
    <property type="nucleotide sequence ID" value="NZ_BAAAHR010000008.1"/>
</dbReference>
<keyword evidence="2" id="KW-0812">Transmembrane</keyword>
<evidence type="ECO:0000256" key="2">
    <source>
        <dbReference type="SAM" id="Phobius"/>
    </source>
</evidence>
<reference evidence="4 6" key="2">
    <citation type="submission" date="2020-07" db="EMBL/GenBank/DDBJ databases">
        <title>Sequencing the genomes of 1000 actinobacteria strains.</title>
        <authorList>
            <person name="Klenk H.-P."/>
        </authorList>
    </citation>
    <scope>NUCLEOTIDE SEQUENCE [LARGE SCALE GENOMIC DNA]</scope>
    <source>
        <strain evidence="4 6">DSM 10309</strain>
    </source>
</reference>
<protein>
    <submittedName>
        <fullName evidence="4">Uncharacterized protein</fullName>
    </submittedName>
</protein>
<feature type="compositionally biased region" description="Basic and acidic residues" evidence="1">
    <location>
        <begin position="69"/>
        <end position="105"/>
    </location>
</feature>
<dbReference type="AlphaFoldDB" id="A0A7W3JIM4"/>
<evidence type="ECO:0000313" key="4">
    <source>
        <dbReference type="EMBL" id="MBA8813546.1"/>
    </source>
</evidence>
<feature type="region of interest" description="Disordered" evidence="1">
    <location>
        <begin position="69"/>
        <end position="121"/>
    </location>
</feature>
<dbReference type="EMBL" id="JACGWW010000002">
    <property type="protein sequence ID" value="MBA8813546.1"/>
    <property type="molecule type" value="Genomic_DNA"/>
</dbReference>
<dbReference type="Proteomes" id="UP000321154">
    <property type="component" value="Unassembled WGS sequence"/>
</dbReference>
<reference evidence="3 5" key="1">
    <citation type="submission" date="2019-07" db="EMBL/GenBank/DDBJ databases">
        <title>Whole genome shotgun sequence of Frigoribacterium faeni NBRC 103066.</title>
        <authorList>
            <person name="Hosoyama A."/>
            <person name="Uohara A."/>
            <person name="Ohji S."/>
            <person name="Ichikawa N."/>
        </authorList>
    </citation>
    <scope>NUCLEOTIDE SEQUENCE [LARGE SCALE GENOMIC DNA]</scope>
    <source>
        <strain evidence="3 5">NBRC 103066</strain>
    </source>
</reference>
<organism evidence="4 6">
    <name type="scientific">Frigoribacterium faeni</name>
    <dbReference type="NCBI Taxonomy" id="145483"/>
    <lineage>
        <taxon>Bacteria</taxon>
        <taxon>Bacillati</taxon>
        <taxon>Actinomycetota</taxon>
        <taxon>Actinomycetes</taxon>
        <taxon>Micrococcales</taxon>
        <taxon>Microbacteriaceae</taxon>
        <taxon>Frigoribacterium</taxon>
    </lineage>
</organism>
<dbReference type="EMBL" id="BJUV01000034">
    <property type="protein sequence ID" value="GEK84357.1"/>
    <property type="molecule type" value="Genomic_DNA"/>
</dbReference>
<keyword evidence="5" id="KW-1185">Reference proteome</keyword>
<proteinExistence type="predicted"/>
<evidence type="ECO:0000313" key="5">
    <source>
        <dbReference type="Proteomes" id="UP000321154"/>
    </source>
</evidence>
<evidence type="ECO:0000256" key="1">
    <source>
        <dbReference type="SAM" id="MobiDB-lite"/>
    </source>
</evidence>
<evidence type="ECO:0000313" key="3">
    <source>
        <dbReference type="EMBL" id="GEK84357.1"/>
    </source>
</evidence>
<dbReference type="Proteomes" id="UP000522688">
    <property type="component" value="Unassembled WGS sequence"/>
</dbReference>